<gene>
    <name evidence="2" type="ORF">TSAR_014130</name>
</gene>
<protein>
    <submittedName>
        <fullName evidence="2">Uncharacterized protein</fullName>
    </submittedName>
</protein>
<comment type="caution">
    <text evidence="2">The sequence shown here is derived from an EMBL/GenBank/DDBJ whole genome shotgun (WGS) entry which is preliminary data.</text>
</comment>
<keyword evidence="1" id="KW-1133">Transmembrane helix</keyword>
<dbReference type="AlphaFoldDB" id="A0A232F4K6"/>
<evidence type="ECO:0000256" key="1">
    <source>
        <dbReference type="SAM" id="Phobius"/>
    </source>
</evidence>
<keyword evidence="3" id="KW-1185">Reference proteome</keyword>
<evidence type="ECO:0000313" key="3">
    <source>
        <dbReference type="Proteomes" id="UP000215335"/>
    </source>
</evidence>
<evidence type="ECO:0000313" key="2">
    <source>
        <dbReference type="EMBL" id="OXU25701.1"/>
    </source>
</evidence>
<feature type="transmembrane region" description="Helical" evidence="1">
    <location>
        <begin position="48"/>
        <end position="67"/>
    </location>
</feature>
<proteinExistence type="predicted"/>
<feature type="transmembrane region" description="Helical" evidence="1">
    <location>
        <begin position="121"/>
        <end position="139"/>
    </location>
</feature>
<organism evidence="2 3">
    <name type="scientific">Trichomalopsis sarcophagae</name>
    <dbReference type="NCBI Taxonomy" id="543379"/>
    <lineage>
        <taxon>Eukaryota</taxon>
        <taxon>Metazoa</taxon>
        <taxon>Ecdysozoa</taxon>
        <taxon>Arthropoda</taxon>
        <taxon>Hexapoda</taxon>
        <taxon>Insecta</taxon>
        <taxon>Pterygota</taxon>
        <taxon>Neoptera</taxon>
        <taxon>Endopterygota</taxon>
        <taxon>Hymenoptera</taxon>
        <taxon>Apocrita</taxon>
        <taxon>Proctotrupomorpha</taxon>
        <taxon>Chalcidoidea</taxon>
        <taxon>Pteromalidae</taxon>
        <taxon>Pteromalinae</taxon>
        <taxon>Trichomalopsis</taxon>
    </lineage>
</organism>
<feature type="transmembrane region" description="Helical" evidence="1">
    <location>
        <begin position="74"/>
        <end position="92"/>
    </location>
</feature>
<keyword evidence="1" id="KW-0812">Transmembrane</keyword>
<keyword evidence="1" id="KW-0472">Membrane</keyword>
<sequence>MVKSCNELWCDPHFSLKFAVLILGVFVNVFLLYQSTYNTYYEVIVKGYHFSFLTVLLALVIACIWFEATVITEISLLVAALIKLVVITAIYAEHIRGLGWYVADKGVEIPAERPQYQNTHYISKFYLLIPLILIFDTILRTNRCPVRLRFRIVGRQILHFPGHEHSIHDNYFRRHHSTCAEKMRSRKENNVT</sequence>
<dbReference type="EMBL" id="NNAY01000965">
    <property type="protein sequence ID" value="OXU25701.1"/>
    <property type="molecule type" value="Genomic_DNA"/>
</dbReference>
<accession>A0A232F4K6</accession>
<name>A0A232F4K6_9HYME</name>
<dbReference type="Proteomes" id="UP000215335">
    <property type="component" value="Unassembled WGS sequence"/>
</dbReference>
<reference evidence="2 3" key="1">
    <citation type="journal article" date="2017" name="Curr. Biol.">
        <title>The Evolution of Venom by Co-option of Single-Copy Genes.</title>
        <authorList>
            <person name="Martinson E.O."/>
            <person name="Mrinalini"/>
            <person name="Kelkar Y.D."/>
            <person name="Chang C.H."/>
            <person name="Werren J.H."/>
        </authorList>
    </citation>
    <scope>NUCLEOTIDE SEQUENCE [LARGE SCALE GENOMIC DNA]</scope>
    <source>
        <strain evidence="2 3">Alberta</strain>
        <tissue evidence="2">Whole body</tissue>
    </source>
</reference>
<feature type="transmembrane region" description="Helical" evidence="1">
    <location>
        <begin position="18"/>
        <end position="36"/>
    </location>
</feature>